<organism evidence="7 8">
    <name type="scientific">Oceanobacillus longus</name>
    <dbReference type="NCBI Taxonomy" id="930120"/>
    <lineage>
        <taxon>Bacteria</taxon>
        <taxon>Bacillati</taxon>
        <taxon>Bacillota</taxon>
        <taxon>Bacilli</taxon>
        <taxon>Bacillales</taxon>
        <taxon>Bacillaceae</taxon>
        <taxon>Oceanobacillus</taxon>
    </lineage>
</organism>
<dbReference type="RefSeq" id="WP_379496369.1">
    <property type="nucleotide sequence ID" value="NZ_JBHSAO010000006.1"/>
</dbReference>
<proteinExistence type="predicted"/>
<evidence type="ECO:0000313" key="7">
    <source>
        <dbReference type="EMBL" id="MFC4023871.1"/>
    </source>
</evidence>
<dbReference type="EMBL" id="JBHSAO010000006">
    <property type="protein sequence ID" value="MFC4023871.1"/>
    <property type="molecule type" value="Genomic_DNA"/>
</dbReference>
<dbReference type="CDD" id="cd06530">
    <property type="entry name" value="S26_SPase_I"/>
    <property type="match status" value="1"/>
</dbReference>
<evidence type="ECO:0000256" key="1">
    <source>
        <dbReference type="ARBA" id="ARBA00004370"/>
    </source>
</evidence>
<evidence type="ECO:0000256" key="2">
    <source>
        <dbReference type="ARBA" id="ARBA00022692"/>
    </source>
</evidence>
<evidence type="ECO:0000313" key="8">
    <source>
        <dbReference type="Proteomes" id="UP001595772"/>
    </source>
</evidence>
<keyword evidence="2 6" id="KW-0812">Transmembrane</keyword>
<accession>A0ABV8GYB9</accession>
<reference evidence="8" key="1">
    <citation type="journal article" date="2019" name="Int. J. Syst. Evol. Microbiol.">
        <title>The Global Catalogue of Microorganisms (GCM) 10K type strain sequencing project: providing services to taxonomists for standard genome sequencing and annotation.</title>
        <authorList>
            <consortium name="The Broad Institute Genomics Platform"/>
            <consortium name="The Broad Institute Genome Sequencing Center for Infectious Disease"/>
            <person name="Wu L."/>
            <person name="Ma J."/>
        </authorList>
    </citation>
    <scope>NUCLEOTIDE SEQUENCE [LARGE SCALE GENOMIC DNA]</scope>
    <source>
        <strain evidence="8">IBRC-M 10703</strain>
    </source>
</reference>
<gene>
    <name evidence="7" type="primary">sipW</name>
    <name evidence="7" type="ORF">ACFOUV_08705</name>
</gene>
<dbReference type="InterPro" id="IPR036286">
    <property type="entry name" value="LexA/Signal_pep-like_sf"/>
</dbReference>
<dbReference type="Proteomes" id="UP001595772">
    <property type="component" value="Unassembled WGS sequence"/>
</dbReference>
<dbReference type="NCBIfam" id="TIGR02228">
    <property type="entry name" value="sigpep_I_arch"/>
    <property type="match status" value="1"/>
</dbReference>
<keyword evidence="7" id="KW-0378">Hydrolase</keyword>
<evidence type="ECO:0000256" key="5">
    <source>
        <dbReference type="NCBIfam" id="TIGR02228"/>
    </source>
</evidence>
<dbReference type="PANTHER" id="PTHR10806:SF6">
    <property type="entry name" value="SIGNAL PEPTIDASE COMPLEX CATALYTIC SUBUNIT SEC11"/>
    <property type="match status" value="1"/>
</dbReference>
<keyword evidence="3 6" id="KW-1133">Transmembrane helix</keyword>
<evidence type="ECO:0000256" key="4">
    <source>
        <dbReference type="ARBA" id="ARBA00023136"/>
    </source>
</evidence>
<dbReference type="PRINTS" id="PR00728">
    <property type="entry name" value="SIGNALPTASE"/>
</dbReference>
<comment type="caution">
    <text evidence="7">The sequence shown here is derived from an EMBL/GenBank/DDBJ whole genome shotgun (WGS) entry which is preliminary data.</text>
</comment>
<dbReference type="InterPro" id="IPR001733">
    <property type="entry name" value="Peptidase_S26B"/>
</dbReference>
<protein>
    <recommendedName>
        <fullName evidence="5">Signal peptidase I</fullName>
        <ecNumber evidence="5">3.4.21.89</ecNumber>
    </recommendedName>
</protein>
<keyword evidence="8" id="KW-1185">Reference proteome</keyword>
<name>A0ABV8GYB9_9BACI</name>
<dbReference type="InterPro" id="IPR019533">
    <property type="entry name" value="Peptidase_S26"/>
</dbReference>
<feature type="transmembrane region" description="Helical" evidence="6">
    <location>
        <begin position="12"/>
        <end position="32"/>
    </location>
</feature>
<comment type="subcellular location">
    <subcellularLocation>
        <location evidence="1">Membrane</location>
    </subcellularLocation>
</comment>
<dbReference type="PANTHER" id="PTHR10806">
    <property type="entry name" value="SIGNAL PEPTIDASE COMPLEX CATALYTIC SUBUNIT SEC11"/>
    <property type="match status" value="1"/>
</dbReference>
<evidence type="ECO:0000256" key="3">
    <source>
        <dbReference type="ARBA" id="ARBA00022989"/>
    </source>
</evidence>
<dbReference type="NCBIfam" id="NF046067">
    <property type="entry name" value="SigPepSipWBacil"/>
    <property type="match status" value="1"/>
</dbReference>
<dbReference type="EC" id="3.4.21.89" evidence="5"/>
<dbReference type="SUPFAM" id="SSF51306">
    <property type="entry name" value="LexA/Signal peptidase"/>
    <property type="match status" value="1"/>
</dbReference>
<evidence type="ECO:0000256" key="6">
    <source>
        <dbReference type="SAM" id="Phobius"/>
    </source>
</evidence>
<sequence length="195" mass="21359">MKIRKVSKWANQIVTSILMILLIGVATIVLSTKFTGGDPEVLGYQLKTVLSGSMEPGIQTGSIIAVQSLTEEEKGSFGKGDVITFMEEDNKLITHRITEVTTTENGVLYTTKGDNNNAADRNPVLAENVVGVYNGFTIPYMGYLINFSQSPNGGILFMIVPGFLMLAYSGITIWKTIRQLDEKDKVADLNKHHVS</sequence>
<keyword evidence="4 6" id="KW-0472">Membrane</keyword>
<dbReference type="GO" id="GO:0009003">
    <property type="term" value="F:signal peptidase activity"/>
    <property type="evidence" value="ECO:0007669"/>
    <property type="project" value="UniProtKB-EC"/>
</dbReference>
<feature type="transmembrane region" description="Helical" evidence="6">
    <location>
        <begin position="154"/>
        <end position="174"/>
    </location>
</feature>